<dbReference type="AlphaFoldDB" id="A0A388LFE4"/>
<evidence type="ECO:0000256" key="1">
    <source>
        <dbReference type="SAM" id="MobiDB-lite"/>
    </source>
</evidence>
<evidence type="ECO:0000313" key="3">
    <source>
        <dbReference type="EMBL" id="GBG81011.1"/>
    </source>
</evidence>
<dbReference type="InterPro" id="IPR032675">
    <property type="entry name" value="LRR_dom_sf"/>
</dbReference>
<dbReference type="OrthoDB" id="550575at2759"/>
<dbReference type="PANTHER" id="PTHR38926:SF5">
    <property type="entry name" value="F-BOX AND LEUCINE-RICH REPEAT PROTEIN 6"/>
    <property type="match status" value="1"/>
</dbReference>
<dbReference type="SUPFAM" id="SSF52047">
    <property type="entry name" value="RNI-like"/>
    <property type="match status" value="1"/>
</dbReference>
<reference evidence="3 4" key="1">
    <citation type="journal article" date="2018" name="Cell">
        <title>The Chara Genome: Secondary Complexity and Implications for Plant Terrestrialization.</title>
        <authorList>
            <person name="Nishiyama T."/>
            <person name="Sakayama H."/>
            <person name="Vries J.D."/>
            <person name="Buschmann H."/>
            <person name="Saint-Marcoux D."/>
            <person name="Ullrich K.K."/>
            <person name="Haas F.B."/>
            <person name="Vanderstraeten L."/>
            <person name="Becker D."/>
            <person name="Lang D."/>
            <person name="Vosolsobe S."/>
            <person name="Rombauts S."/>
            <person name="Wilhelmsson P.K.I."/>
            <person name="Janitza P."/>
            <person name="Kern R."/>
            <person name="Heyl A."/>
            <person name="Rumpler F."/>
            <person name="Villalobos L.I.A.C."/>
            <person name="Clay J.M."/>
            <person name="Skokan R."/>
            <person name="Toyoda A."/>
            <person name="Suzuki Y."/>
            <person name="Kagoshima H."/>
            <person name="Schijlen E."/>
            <person name="Tajeshwar N."/>
            <person name="Catarino B."/>
            <person name="Hetherington A.J."/>
            <person name="Saltykova A."/>
            <person name="Bonnot C."/>
            <person name="Breuninger H."/>
            <person name="Symeonidi A."/>
            <person name="Radhakrishnan G.V."/>
            <person name="Van Nieuwerburgh F."/>
            <person name="Deforce D."/>
            <person name="Chang C."/>
            <person name="Karol K.G."/>
            <person name="Hedrich R."/>
            <person name="Ulvskov P."/>
            <person name="Glockner G."/>
            <person name="Delwiche C.F."/>
            <person name="Petrasek J."/>
            <person name="Van de Peer Y."/>
            <person name="Friml J."/>
            <person name="Beilby M."/>
            <person name="Dolan L."/>
            <person name="Kohara Y."/>
            <person name="Sugano S."/>
            <person name="Fujiyama A."/>
            <person name="Delaux P.-M."/>
            <person name="Quint M."/>
            <person name="TheiBen G."/>
            <person name="Hagemann M."/>
            <person name="Harholt J."/>
            <person name="Dunand C."/>
            <person name="Zachgo S."/>
            <person name="Langdale J."/>
            <person name="Maumus F."/>
            <person name="Straeten D.V.D."/>
            <person name="Gould S.B."/>
            <person name="Rensing S.A."/>
        </authorList>
    </citation>
    <scope>NUCLEOTIDE SEQUENCE [LARGE SCALE GENOMIC DNA]</scope>
    <source>
        <strain evidence="3 4">S276</strain>
    </source>
</reference>
<comment type="caution">
    <text evidence="3">The sequence shown here is derived from an EMBL/GenBank/DDBJ whole genome shotgun (WGS) entry which is preliminary data.</text>
</comment>
<keyword evidence="4" id="KW-1185">Reference proteome</keyword>
<dbReference type="Gene3D" id="1.20.1280.50">
    <property type="match status" value="1"/>
</dbReference>
<dbReference type="InterPro" id="IPR001810">
    <property type="entry name" value="F-box_dom"/>
</dbReference>
<evidence type="ECO:0000313" key="4">
    <source>
        <dbReference type="Proteomes" id="UP000265515"/>
    </source>
</evidence>
<evidence type="ECO:0000259" key="2">
    <source>
        <dbReference type="SMART" id="SM00256"/>
    </source>
</evidence>
<protein>
    <recommendedName>
        <fullName evidence="2">F-box domain-containing protein</fullName>
    </recommendedName>
</protein>
<name>A0A388LFE4_CHABU</name>
<accession>A0A388LFE4</accession>
<dbReference type="SMART" id="SM00256">
    <property type="entry name" value="FBOX"/>
    <property type="match status" value="1"/>
</dbReference>
<dbReference type="InterPro" id="IPR036047">
    <property type="entry name" value="F-box-like_dom_sf"/>
</dbReference>
<dbReference type="SUPFAM" id="SSF81383">
    <property type="entry name" value="F-box domain"/>
    <property type="match status" value="1"/>
</dbReference>
<feature type="region of interest" description="Disordered" evidence="1">
    <location>
        <begin position="36"/>
        <end position="63"/>
    </location>
</feature>
<dbReference type="PANTHER" id="PTHR38926">
    <property type="entry name" value="F-BOX DOMAIN CONTAINING PROTEIN, EXPRESSED"/>
    <property type="match status" value="1"/>
</dbReference>
<dbReference type="Pfam" id="PF12937">
    <property type="entry name" value="F-box-like"/>
    <property type="match status" value="1"/>
</dbReference>
<dbReference type="Gramene" id="GBG81011">
    <property type="protein sequence ID" value="GBG81011"/>
    <property type="gene ID" value="CBR_g31567"/>
</dbReference>
<gene>
    <name evidence="3" type="ORF">CBR_g31567</name>
</gene>
<dbReference type="Gene3D" id="3.80.10.10">
    <property type="entry name" value="Ribonuclease Inhibitor"/>
    <property type="match status" value="1"/>
</dbReference>
<dbReference type="STRING" id="69332.A0A388LFE4"/>
<feature type="domain" description="F-box" evidence="2">
    <location>
        <begin position="118"/>
        <end position="158"/>
    </location>
</feature>
<organism evidence="3 4">
    <name type="scientific">Chara braunii</name>
    <name type="common">Braun's stonewort</name>
    <dbReference type="NCBI Taxonomy" id="69332"/>
    <lineage>
        <taxon>Eukaryota</taxon>
        <taxon>Viridiplantae</taxon>
        <taxon>Streptophyta</taxon>
        <taxon>Charophyceae</taxon>
        <taxon>Charales</taxon>
        <taxon>Characeae</taxon>
        <taxon>Chara</taxon>
    </lineage>
</organism>
<dbReference type="Proteomes" id="UP000265515">
    <property type="component" value="Unassembled WGS sequence"/>
</dbReference>
<sequence>MEREDVLESDGDLTCRQQTCHGSDCLRPKIGEVVESASALLERGGEGTSTENGEETEGADVGREREHPFLECDAETPPQGSDDPAHRPFTHQHVVIEEYHQDEPADDDVEDGRAWGDLGLDALVHIFSFLSLRDRFHVGPVCKSWYQASWDPGCWKEADTYKCCPSPPTHIEFHRCVWNATRDVVLRGQGLLIDLSTWYCKSDTLEFIANNCPLLQRLVLRCFSVKHRWIEAVDAIANRCLSLCHLEIHNRLPTQVGKDFTQQLVPRLPQLTFLTLGLTWVDDDAMSVITDNLPNLEILTLIDEQRITDASLACIGRKLRRLKTLEVSSCTSLTRSGLESLRLARADLQVVRLNQKVVIRRYWR</sequence>
<proteinExistence type="predicted"/>
<dbReference type="EMBL" id="BFEA01000363">
    <property type="protein sequence ID" value="GBG81011.1"/>
    <property type="molecule type" value="Genomic_DNA"/>
</dbReference>